<dbReference type="Proteomes" id="UP000197138">
    <property type="component" value="Unassembled WGS sequence"/>
</dbReference>
<dbReference type="EMBL" id="MTKT01002214">
    <property type="protein sequence ID" value="OWM81227.1"/>
    <property type="molecule type" value="Genomic_DNA"/>
</dbReference>
<dbReference type="Gene3D" id="1.10.600.10">
    <property type="entry name" value="Farnesyl Diphosphate Synthase"/>
    <property type="match status" value="3"/>
</dbReference>
<dbReference type="GO" id="GO:0010333">
    <property type="term" value="F:terpene synthase activity"/>
    <property type="evidence" value="ECO:0007669"/>
    <property type="project" value="InterPro"/>
</dbReference>
<dbReference type="Gene3D" id="1.50.10.130">
    <property type="entry name" value="Terpene synthase, N-terminal domain"/>
    <property type="match status" value="1"/>
</dbReference>
<dbReference type="Pfam" id="PF03936">
    <property type="entry name" value="Terpene_synth_C"/>
    <property type="match status" value="2"/>
</dbReference>
<organism evidence="5 6">
    <name type="scientific">Punica granatum</name>
    <name type="common">Pomegranate</name>
    <dbReference type="NCBI Taxonomy" id="22663"/>
    <lineage>
        <taxon>Eukaryota</taxon>
        <taxon>Viridiplantae</taxon>
        <taxon>Streptophyta</taxon>
        <taxon>Embryophyta</taxon>
        <taxon>Tracheophyta</taxon>
        <taxon>Spermatophyta</taxon>
        <taxon>Magnoliopsida</taxon>
        <taxon>eudicotyledons</taxon>
        <taxon>Gunneridae</taxon>
        <taxon>Pentapetalae</taxon>
        <taxon>rosids</taxon>
        <taxon>malvids</taxon>
        <taxon>Myrtales</taxon>
        <taxon>Lythraceae</taxon>
        <taxon>Punica</taxon>
    </lineage>
</organism>
<dbReference type="InterPro" id="IPR050148">
    <property type="entry name" value="Terpene_synthase-like"/>
</dbReference>
<reference evidence="6" key="1">
    <citation type="journal article" date="2017" name="Plant J.">
        <title>The pomegranate (Punica granatum L.) genome and the genomics of punicalagin biosynthesis.</title>
        <authorList>
            <person name="Qin G."/>
            <person name="Xu C."/>
            <person name="Ming R."/>
            <person name="Tang H."/>
            <person name="Guyot R."/>
            <person name="Kramer E.M."/>
            <person name="Hu Y."/>
            <person name="Yi X."/>
            <person name="Qi Y."/>
            <person name="Xu X."/>
            <person name="Gao Z."/>
            <person name="Pan H."/>
            <person name="Jian J."/>
            <person name="Tian Y."/>
            <person name="Yue Z."/>
            <person name="Xu Y."/>
        </authorList>
    </citation>
    <scope>NUCLEOTIDE SEQUENCE [LARGE SCALE GENOMIC DNA]</scope>
    <source>
        <strain evidence="6">cv. Dabenzi</strain>
    </source>
</reference>
<protein>
    <recommendedName>
        <fullName evidence="7">(-)-germacrene D synthase-like</fullName>
    </recommendedName>
</protein>
<feature type="domain" description="Terpene synthase metal-binding" evidence="4">
    <location>
        <begin position="122"/>
        <end position="215"/>
    </location>
</feature>
<dbReference type="InterPro" id="IPR001906">
    <property type="entry name" value="Terpene_synth_N"/>
</dbReference>
<dbReference type="PANTHER" id="PTHR31225">
    <property type="entry name" value="OS04G0344100 PROTEIN-RELATED"/>
    <property type="match status" value="1"/>
</dbReference>
<dbReference type="InterPro" id="IPR036965">
    <property type="entry name" value="Terpene_synth_N_sf"/>
</dbReference>
<evidence type="ECO:0000256" key="1">
    <source>
        <dbReference type="ARBA" id="ARBA00022723"/>
    </source>
</evidence>
<dbReference type="CDD" id="cd00684">
    <property type="entry name" value="Terpene_cyclase_plant_C1"/>
    <property type="match status" value="1"/>
</dbReference>
<dbReference type="InterPro" id="IPR008949">
    <property type="entry name" value="Isoprenoid_synthase_dom_sf"/>
</dbReference>
<evidence type="ECO:0000259" key="4">
    <source>
        <dbReference type="Pfam" id="PF03936"/>
    </source>
</evidence>
<evidence type="ECO:0008006" key="7">
    <source>
        <dbReference type="Google" id="ProtNLM"/>
    </source>
</evidence>
<dbReference type="GO" id="GO:0016102">
    <property type="term" value="P:diterpenoid biosynthetic process"/>
    <property type="evidence" value="ECO:0007669"/>
    <property type="project" value="InterPro"/>
</dbReference>
<evidence type="ECO:0000313" key="6">
    <source>
        <dbReference type="Proteomes" id="UP000197138"/>
    </source>
</evidence>
<dbReference type="InterPro" id="IPR005630">
    <property type="entry name" value="Terpene_synthase_metal-bd"/>
</dbReference>
<dbReference type="GO" id="GO:0000287">
    <property type="term" value="F:magnesium ion binding"/>
    <property type="evidence" value="ECO:0007669"/>
    <property type="project" value="InterPro"/>
</dbReference>
<comment type="caution">
    <text evidence="5">The sequence shown here is derived from an EMBL/GenBank/DDBJ whole genome shotgun (WGS) entry which is preliminary data.</text>
</comment>
<keyword evidence="1" id="KW-0479">Metal-binding</keyword>
<evidence type="ECO:0000256" key="2">
    <source>
        <dbReference type="ARBA" id="ARBA00022842"/>
    </source>
</evidence>
<accession>A0A218X8E9</accession>
<dbReference type="InterPro" id="IPR044814">
    <property type="entry name" value="Terpene_cyclase_plant_C1"/>
</dbReference>
<dbReference type="PANTHER" id="PTHR31225:SF241">
    <property type="entry name" value="TERPENE SYNTHASE FAMILY, METAL-BINDING DOMAIN PROTEIN"/>
    <property type="match status" value="1"/>
</dbReference>
<dbReference type="InterPro" id="IPR008930">
    <property type="entry name" value="Terpenoid_cyclase/PrenylTrfase"/>
</dbReference>
<dbReference type="Pfam" id="PF01397">
    <property type="entry name" value="Terpene_synth"/>
    <property type="match status" value="1"/>
</dbReference>
<keyword evidence="2" id="KW-0460">Magnesium</keyword>
<gene>
    <name evidence="5" type="ORF">CDL15_Pgr007259</name>
</gene>
<dbReference type="SUPFAM" id="SSF48239">
    <property type="entry name" value="Terpenoid cyclases/Protein prenyltransferases"/>
    <property type="match status" value="1"/>
</dbReference>
<feature type="domain" description="Terpene synthase metal-binding" evidence="4">
    <location>
        <begin position="275"/>
        <end position="355"/>
    </location>
</feature>
<evidence type="ECO:0000259" key="3">
    <source>
        <dbReference type="Pfam" id="PF01397"/>
    </source>
</evidence>
<proteinExistence type="predicted"/>
<name>A0A218X8E9_PUNGR</name>
<sequence>MEVKRMLTDADDDFHKPLNKLNLIDQIQCLGIGYLFDREIAEVLEQIHSRYFVNCDHVDYAHDLCATALMFCLLRQQGYRISCDDASHNEVLSALAKLDFNLLQKFHRKELCEITRWWKDRLDVERNFPFSRDRITELYFWILGVYFEPEFSLARMMLTKVIALTSILDDIYDLYGTPEELQLLTNAIDRWDIGAVDELPQYMQIYYKTLLDTYARVYFEELNWFHQDYTPTLEEYMSIALETTAYMMLATTSFLGMGDVVSEDAFEWLLSNPMSLRGMGDVVSEDAFKWLLSNPMSLRGSKIMCRFMDDIVGHKFEQKRGHVASAVECYMKHHSATEQETERKLRKMMDDAWKDINDECLRPTPVPMSLLTRIVNLTCVIEVLYKGEDRYTNSQTDTKDYVTALLVHPIQL</sequence>
<feature type="domain" description="Terpene synthase N-terminal" evidence="3">
    <location>
        <begin position="2"/>
        <end position="85"/>
    </location>
</feature>
<evidence type="ECO:0000313" key="5">
    <source>
        <dbReference type="EMBL" id="OWM81227.1"/>
    </source>
</evidence>
<dbReference type="AlphaFoldDB" id="A0A218X8E9"/>
<dbReference type="SUPFAM" id="SSF48576">
    <property type="entry name" value="Terpenoid synthases"/>
    <property type="match status" value="2"/>
</dbReference>